<dbReference type="KEGG" id="mnt:21387527"/>
<keyword evidence="1" id="KW-1133">Transmembrane helix</keyword>
<evidence type="ECO:0000313" key="3">
    <source>
        <dbReference type="Proteomes" id="UP000030645"/>
    </source>
</evidence>
<keyword evidence="1" id="KW-0812">Transmembrane</keyword>
<dbReference type="eggNOG" id="ENOG502RY48">
    <property type="taxonomic scope" value="Eukaryota"/>
</dbReference>
<dbReference type="AlphaFoldDB" id="W9QG82"/>
<accession>W9QG82</accession>
<evidence type="ECO:0000256" key="1">
    <source>
        <dbReference type="SAM" id="Phobius"/>
    </source>
</evidence>
<dbReference type="PANTHER" id="PTHR31170:SF25">
    <property type="entry name" value="BNAA09G04570D PROTEIN"/>
    <property type="match status" value="1"/>
</dbReference>
<sequence>MKTLTIPNLTELYNAGVKFKRSTGSLLDIKFCQGTLEIPRLRIRTSTESFILNMLAFEQRHFLEYYINDYVFILNRLINSTQDVQLLVQSEVFESKLPDAQAVVASLNNLARGSILRHKHFNFKYLCDGLNDYYNKPWNTWMATLKHDYFSSPLTIFAVGVASAVFILTLMQTVCSCGVQFKK</sequence>
<organism evidence="2 3">
    <name type="scientific">Morus notabilis</name>
    <dbReference type="NCBI Taxonomy" id="981085"/>
    <lineage>
        <taxon>Eukaryota</taxon>
        <taxon>Viridiplantae</taxon>
        <taxon>Streptophyta</taxon>
        <taxon>Embryophyta</taxon>
        <taxon>Tracheophyta</taxon>
        <taxon>Spermatophyta</taxon>
        <taxon>Magnoliopsida</taxon>
        <taxon>eudicotyledons</taxon>
        <taxon>Gunneridae</taxon>
        <taxon>Pentapetalae</taxon>
        <taxon>rosids</taxon>
        <taxon>fabids</taxon>
        <taxon>Rosales</taxon>
        <taxon>Moraceae</taxon>
        <taxon>Moreae</taxon>
        <taxon>Morus</taxon>
    </lineage>
</organism>
<dbReference type="Pfam" id="PF03140">
    <property type="entry name" value="DUF247"/>
    <property type="match status" value="1"/>
</dbReference>
<dbReference type="STRING" id="981085.W9QG82"/>
<gene>
    <name evidence="2" type="ORF">L484_004019</name>
</gene>
<name>W9QG82_9ROSA</name>
<reference evidence="3" key="1">
    <citation type="submission" date="2013-01" db="EMBL/GenBank/DDBJ databases">
        <title>Draft Genome Sequence of a Mulberry Tree, Morus notabilis C.K. Schneid.</title>
        <authorList>
            <person name="He N."/>
            <person name="Zhao S."/>
        </authorList>
    </citation>
    <scope>NUCLEOTIDE SEQUENCE</scope>
</reference>
<dbReference type="OrthoDB" id="672127at2759"/>
<keyword evidence="3" id="KW-1185">Reference proteome</keyword>
<evidence type="ECO:0000313" key="2">
    <source>
        <dbReference type="EMBL" id="EXB36772.1"/>
    </source>
</evidence>
<dbReference type="Proteomes" id="UP000030645">
    <property type="component" value="Unassembled WGS sequence"/>
</dbReference>
<dbReference type="PANTHER" id="PTHR31170">
    <property type="entry name" value="BNAC04G53230D PROTEIN"/>
    <property type="match status" value="1"/>
</dbReference>
<proteinExistence type="predicted"/>
<dbReference type="EMBL" id="KE343593">
    <property type="protein sequence ID" value="EXB36772.1"/>
    <property type="molecule type" value="Genomic_DNA"/>
</dbReference>
<keyword evidence="1" id="KW-0472">Membrane</keyword>
<protein>
    <submittedName>
        <fullName evidence="2">Uncharacterized protein</fullName>
    </submittedName>
</protein>
<dbReference type="InterPro" id="IPR004158">
    <property type="entry name" value="DUF247_pln"/>
</dbReference>
<feature type="transmembrane region" description="Helical" evidence="1">
    <location>
        <begin position="154"/>
        <end position="179"/>
    </location>
</feature>